<evidence type="ECO:0000313" key="2">
    <source>
        <dbReference type="EMBL" id="SMR55754.1"/>
    </source>
</evidence>
<evidence type="ECO:0000256" key="1">
    <source>
        <dbReference type="SAM" id="MobiDB-lite"/>
    </source>
</evidence>
<protein>
    <submittedName>
        <fullName evidence="2">Uncharacterized protein</fullName>
    </submittedName>
</protein>
<sequence length="205" mass="23045">MGTMNLVMDMADQPIDPRVPMPNQLLDQPASMWLMRQLSRLQVLCPYTSRGQPNSAADHAIVTMQISATYQLYPPGTPNAPGPGQSDAILAINRLDLRTFQPPNTELDFASLVAKRVVWAIRRPHIVQPNVSMTPTPYLPVIDAKGLYDLGVLFAVQVEKATTLKESWHHNPLRFGTTKHQTAVEQQRFAEQEDDDDEDEQDEDE</sequence>
<evidence type="ECO:0000313" key="3">
    <source>
        <dbReference type="Proteomes" id="UP000245764"/>
    </source>
</evidence>
<dbReference type="Proteomes" id="UP000245764">
    <property type="component" value="Chromosome 7"/>
</dbReference>
<accession>A0A2H1GQA6</accession>
<proteinExistence type="predicted"/>
<dbReference type="EMBL" id="LT854259">
    <property type="protein sequence ID" value="SMR55754.1"/>
    <property type="molecule type" value="Genomic_DNA"/>
</dbReference>
<feature type="compositionally biased region" description="Acidic residues" evidence="1">
    <location>
        <begin position="192"/>
        <end position="205"/>
    </location>
</feature>
<gene>
    <name evidence="2" type="ORF">ZT1E4_G8102</name>
</gene>
<feature type="region of interest" description="Disordered" evidence="1">
    <location>
        <begin position="175"/>
        <end position="205"/>
    </location>
</feature>
<reference evidence="3" key="1">
    <citation type="submission" date="2017-05" db="EMBL/GenBank/DDBJ databases">
        <authorList>
            <person name="Song R."/>
            <person name="Chenine A.L."/>
            <person name="Ruprecht R.M."/>
        </authorList>
    </citation>
    <scope>NUCLEOTIDE SEQUENCE [LARGE SCALE GENOMIC DNA]</scope>
</reference>
<dbReference type="AlphaFoldDB" id="A0A2H1GQA6"/>
<name>A0A2H1GQA6_ZYMTR</name>
<organism evidence="2 3">
    <name type="scientific">Zymoseptoria tritici ST99CH_1E4</name>
    <dbReference type="NCBI Taxonomy" id="1276532"/>
    <lineage>
        <taxon>Eukaryota</taxon>
        <taxon>Fungi</taxon>
        <taxon>Dikarya</taxon>
        <taxon>Ascomycota</taxon>
        <taxon>Pezizomycotina</taxon>
        <taxon>Dothideomycetes</taxon>
        <taxon>Dothideomycetidae</taxon>
        <taxon>Mycosphaerellales</taxon>
        <taxon>Mycosphaerellaceae</taxon>
        <taxon>Zymoseptoria</taxon>
    </lineage>
</organism>